<name>A0AAN6SPB7_9PEZI</name>
<dbReference type="Proteomes" id="UP001303115">
    <property type="component" value="Unassembled WGS sequence"/>
</dbReference>
<dbReference type="EMBL" id="MU854471">
    <property type="protein sequence ID" value="KAK4034633.1"/>
    <property type="molecule type" value="Genomic_DNA"/>
</dbReference>
<dbReference type="PANTHER" id="PTHR12911">
    <property type="entry name" value="SAD1/UNC-84-LIKE PROTEIN-RELATED"/>
    <property type="match status" value="1"/>
</dbReference>
<feature type="compositionally biased region" description="Polar residues" evidence="5">
    <location>
        <begin position="430"/>
        <end position="440"/>
    </location>
</feature>
<comment type="subcellular location">
    <subcellularLocation>
        <location evidence="1">Membrane</location>
    </subcellularLocation>
</comment>
<feature type="compositionally biased region" description="Acidic residues" evidence="5">
    <location>
        <begin position="156"/>
        <end position="178"/>
    </location>
</feature>
<feature type="region of interest" description="Disordered" evidence="5">
    <location>
        <begin position="117"/>
        <end position="462"/>
    </location>
</feature>
<evidence type="ECO:0000256" key="1">
    <source>
        <dbReference type="ARBA" id="ARBA00004370"/>
    </source>
</evidence>
<feature type="compositionally biased region" description="Basic and acidic residues" evidence="5">
    <location>
        <begin position="117"/>
        <end position="133"/>
    </location>
</feature>
<keyword evidence="2" id="KW-0812">Transmembrane</keyword>
<accession>A0AAN6SPB7</accession>
<reference evidence="8" key="1">
    <citation type="journal article" date="2023" name="Mol. Phylogenet. Evol.">
        <title>Genome-scale phylogeny and comparative genomics of the fungal order Sordariales.</title>
        <authorList>
            <person name="Hensen N."/>
            <person name="Bonometti L."/>
            <person name="Westerberg I."/>
            <person name="Brannstrom I.O."/>
            <person name="Guillou S."/>
            <person name="Cros-Aarteil S."/>
            <person name="Calhoun S."/>
            <person name="Haridas S."/>
            <person name="Kuo A."/>
            <person name="Mondo S."/>
            <person name="Pangilinan J."/>
            <person name="Riley R."/>
            <person name="LaButti K."/>
            <person name="Andreopoulos B."/>
            <person name="Lipzen A."/>
            <person name="Chen C."/>
            <person name="Yan M."/>
            <person name="Daum C."/>
            <person name="Ng V."/>
            <person name="Clum A."/>
            <person name="Steindorff A."/>
            <person name="Ohm R.A."/>
            <person name="Martin F."/>
            <person name="Silar P."/>
            <person name="Natvig D.O."/>
            <person name="Lalanne C."/>
            <person name="Gautier V."/>
            <person name="Ament-Velasquez S.L."/>
            <person name="Kruys A."/>
            <person name="Hutchinson M.I."/>
            <person name="Powell A.J."/>
            <person name="Barry K."/>
            <person name="Miller A.N."/>
            <person name="Grigoriev I.V."/>
            <person name="Debuchy R."/>
            <person name="Gladieux P."/>
            <person name="Hiltunen Thoren M."/>
            <person name="Johannesson H."/>
        </authorList>
    </citation>
    <scope>NUCLEOTIDE SEQUENCE [LARGE SCALE GENOMIC DNA]</scope>
    <source>
        <strain evidence="8">CBS 284.82</strain>
    </source>
</reference>
<gene>
    <name evidence="7" type="ORF">C8A01DRAFT_18580</name>
</gene>
<dbReference type="Gene3D" id="2.60.120.260">
    <property type="entry name" value="Galactose-binding domain-like"/>
    <property type="match status" value="1"/>
</dbReference>
<evidence type="ECO:0000259" key="6">
    <source>
        <dbReference type="PROSITE" id="PS51469"/>
    </source>
</evidence>
<evidence type="ECO:0000256" key="4">
    <source>
        <dbReference type="ARBA" id="ARBA00023136"/>
    </source>
</evidence>
<evidence type="ECO:0000256" key="5">
    <source>
        <dbReference type="SAM" id="MobiDB-lite"/>
    </source>
</evidence>
<dbReference type="InterPro" id="IPR045119">
    <property type="entry name" value="SUN1-5"/>
</dbReference>
<feature type="compositionally biased region" description="Pro residues" evidence="5">
    <location>
        <begin position="373"/>
        <end position="398"/>
    </location>
</feature>
<organism evidence="7 8">
    <name type="scientific">Parachaetomium inaequale</name>
    <dbReference type="NCBI Taxonomy" id="2588326"/>
    <lineage>
        <taxon>Eukaryota</taxon>
        <taxon>Fungi</taxon>
        <taxon>Dikarya</taxon>
        <taxon>Ascomycota</taxon>
        <taxon>Pezizomycotina</taxon>
        <taxon>Sordariomycetes</taxon>
        <taxon>Sordariomycetidae</taxon>
        <taxon>Sordariales</taxon>
        <taxon>Chaetomiaceae</taxon>
        <taxon>Parachaetomium</taxon>
    </lineage>
</organism>
<dbReference type="GO" id="GO:0034993">
    <property type="term" value="C:meiotic nuclear membrane microtubule tethering complex"/>
    <property type="evidence" value="ECO:0007669"/>
    <property type="project" value="TreeGrafter"/>
</dbReference>
<proteinExistence type="predicted"/>
<dbReference type="AlphaFoldDB" id="A0AAN6SPB7"/>
<keyword evidence="4" id="KW-0472">Membrane</keyword>
<dbReference type="GO" id="GO:0043495">
    <property type="term" value="F:protein-membrane adaptor activity"/>
    <property type="evidence" value="ECO:0007669"/>
    <property type="project" value="TreeGrafter"/>
</dbReference>
<feature type="compositionally biased region" description="Polar residues" evidence="5">
    <location>
        <begin position="80"/>
        <end position="90"/>
    </location>
</feature>
<evidence type="ECO:0000313" key="8">
    <source>
        <dbReference type="Proteomes" id="UP001303115"/>
    </source>
</evidence>
<keyword evidence="8" id="KW-1185">Reference proteome</keyword>
<feature type="region of interest" description="Disordered" evidence="5">
    <location>
        <begin position="704"/>
        <end position="729"/>
    </location>
</feature>
<feature type="region of interest" description="Disordered" evidence="5">
    <location>
        <begin position="1"/>
        <end position="98"/>
    </location>
</feature>
<feature type="compositionally biased region" description="Basic and acidic residues" evidence="5">
    <location>
        <begin position="210"/>
        <end position="315"/>
    </location>
</feature>
<feature type="compositionally biased region" description="Pro residues" evidence="5">
    <location>
        <begin position="319"/>
        <end position="331"/>
    </location>
</feature>
<sequence length="1053" mass="116476">MADIITSPPPSPAHSQGLAAESQETAETLAAMAPRRRVRATASPSPAPQGPRASTPARDSVTGRAIADRAGVTRTPVTAKYSTSYGSPMTQLPDRATVGGGGNIKKAAAEIFTKVKKDNVAAEARRRIKDQARAARAGSRNGTASPPPRAIRPTVELEEPESDEQETSGEEGSEYEDQAESHQTTRRAPRKPAPKDIRKRVRDDEEEEARAEKERKERDARLRRERSEEARLAEEGRRAEVERKAELERKAAEKERKVAEKQRKAEQQRLAEQERKAAEQERKATEKAEKERKAEQQRQAEHERLAQQAAREEAARAAMPPPPQPPAPRPAPEVTSTPDKAATPTDLTGHRPGSARSFVEEGNLFHTANVKTPTPPPPKNVRWPGPPAPAAPPQPAQPPAGRTRSSAAPPPEPASPPSVLKRPPRRPGTTPASRAATKQASPELPGLDDEDQLPQSSPSDPYTAATYVHRLRSRLKELNQSKVDTEVDTGEAPPETPPAFAPEGHRSRWANIKPSFSPWSILKAIAGAFIMMHAIRMVHGLIRPDLFETPVLALRWYGWNDWANNAGQFFPSPLLHPLGVLTNDQYDDLKDYLQRRTTTTEAAVDNLKSVLPKVVSVRKDKKGKIIIADEFWAALKDKIQHDSRILSLDEKSRVSDKHWKAIEQRLKDAGLLGKPLSADDVERIVDKAAPASWEKWLQKNKQKVADTIGQGKGSPKSPSRGSDETTVSQDEFMRELTDRLAKSKKEVDTEMGGLRKELDGVLREVKKLASEGGMTKAETTSLINKVVDTEITRRLARIGGSKSGTVASIDAAFRNRVNLFSPGNNAVVDITKSSPTYKFTVPLVGTKEYLKAMRAQPQFMQDKSQALQRWTDPGHCWCAGTQGGGGDSNRTIPAVLAVRLPRFVVPQHILLEHIDPAATTDPLAMPRDVEVWAMFDEHARRERVLDWMAAQFPRDMGRGTSGDRDRDAANGKLIDEGWAKIGQFAYEHRPHDEGVYVHQLSRDLVERLGAATDFVMVRAVTNYGAKDHTCFYRVRMYGDVAEDLDSERASREW</sequence>
<dbReference type="PROSITE" id="PS51469">
    <property type="entry name" value="SUN"/>
    <property type="match status" value="1"/>
</dbReference>
<comment type="caution">
    <text evidence="7">The sequence shown here is derived from an EMBL/GenBank/DDBJ whole genome shotgun (WGS) entry which is preliminary data.</text>
</comment>
<evidence type="ECO:0000313" key="7">
    <source>
        <dbReference type="EMBL" id="KAK4034633.1"/>
    </source>
</evidence>
<dbReference type="InterPro" id="IPR012919">
    <property type="entry name" value="SUN_dom"/>
</dbReference>
<keyword evidence="3" id="KW-1133">Transmembrane helix</keyword>
<evidence type="ECO:0000256" key="2">
    <source>
        <dbReference type="ARBA" id="ARBA00022692"/>
    </source>
</evidence>
<protein>
    <recommendedName>
        <fullName evidence="6">SUN domain-containing protein</fullName>
    </recommendedName>
</protein>
<feature type="compositionally biased region" description="Basic residues" evidence="5">
    <location>
        <begin position="184"/>
        <end position="200"/>
    </location>
</feature>
<feature type="domain" description="SUN" evidence="6">
    <location>
        <begin position="825"/>
        <end position="1041"/>
    </location>
</feature>
<dbReference type="PANTHER" id="PTHR12911:SF8">
    <property type="entry name" value="KLAROID PROTEIN-RELATED"/>
    <property type="match status" value="1"/>
</dbReference>
<evidence type="ECO:0000256" key="3">
    <source>
        <dbReference type="ARBA" id="ARBA00022989"/>
    </source>
</evidence>
<feature type="region of interest" description="Disordered" evidence="5">
    <location>
        <begin position="477"/>
        <end position="505"/>
    </location>
</feature>